<dbReference type="Gene3D" id="3.30.70.100">
    <property type="match status" value="1"/>
</dbReference>
<feature type="transmembrane region" description="Helical" evidence="1">
    <location>
        <begin position="119"/>
        <end position="138"/>
    </location>
</feature>
<dbReference type="RefSeq" id="WP_231334755.1">
    <property type="nucleotide sequence ID" value="NZ_CP059572.1"/>
</dbReference>
<protein>
    <submittedName>
        <fullName evidence="3">Antibiotic biosynthesis monooxygenase</fullName>
    </submittedName>
</protein>
<evidence type="ECO:0000313" key="3">
    <source>
        <dbReference type="EMBL" id="QXJ21593.1"/>
    </source>
</evidence>
<evidence type="ECO:0000256" key="1">
    <source>
        <dbReference type="SAM" id="Phobius"/>
    </source>
</evidence>
<keyword evidence="1" id="KW-1133">Transmembrane helix</keyword>
<gene>
    <name evidence="3" type="ORF">AGRA3207_002463</name>
</gene>
<evidence type="ECO:0000313" key="4">
    <source>
        <dbReference type="Proteomes" id="UP001049518"/>
    </source>
</evidence>
<feature type="domain" description="ABM" evidence="2">
    <location>
        <begin position="9"/>
        <end position="83"/>
    </location>
</feature>
<dbReference type="PANTHER" id="PTHR40057">
    <property type="entry name" value="SLR1162 PROTEIN"/>
    <property type="match status" value="1"/>
</dbReference>
<dbReference type="SUPFAM" id="SSF54909">
    <property type="entry name" value="Dimeric alpha+beta barrel"/>
    <property type="match status" value="1"/>
</dbReference>
<dbReference type="InterPro" id="IPR007138">
    <property type="entry name" value="ABM_dom"/>
</dbReference>
<dbReference type="InterPro" id="IPR011008">
    <property type="entry name" value="Dimeric_a/b-barrel"/>
</dbReference>
<dbReference type="EMBL" id="CP059572">
    <property type="protein sequence ID" value="QXJ21593.1"/>
    <property type="molecule type" value="Genomic_DNA"/>
</dbReference>
<name>A0ABX8QXV3_9ACTN</name>
<keyword evidence="3" id="KW-0560">Oxidoreductase</keyword>
<dbReference type="PANTHER" id="PTHR40057:SF1">
    <property type="entry name" value="SLR1162 PROTEIN"/>
    <property type="match status" value="1"/>
</dbReference>
<dbReference type="Pfam" id="PF03992">
    <property type="entry name" value="ABM"/>
    <property type="match status" value="1"/>
</dbReference>
<dbReference type="Proteomes" id="UP001049518">
    <property type="component" value="Chromosome"/>
</dbReference>
<reference evidence="3" key="1">
    <citation type="submission" date="2020-07" db="EMBL/GenBank/DDBJ databases">
        <authorList>
            <person name="Tarantini F.S."/>
            <person name="Hong K.W."/>
            <person name="Chan K.G."/>
        </authorList>
    </citation>
    <scope>NUCLEOTIDE SEQUENCE</scope>
    <source>
        <strain evidence="3">32-07</strain>
    </source>
</reference>
<keyword evidence="1" id="KW-0812">Transmembrane</keyword>
<proteinExistence type="predicted"/>
<dbReference type="InterPro" id="IPR038762">
    <property type="entry name" value="ABM_predict"/>
</dbReference>
<keyword evidence="1" id="KW-0472">Membrane</keyword>
<evidence type="ECO:0000259" key="2">
    <source>
        <dbReference type="Pfam" id="PF03992"/>
    </source>
</evidence>
<keyword evidence="4" id="KW-1185">Reference proteome</keyword>
<dbReference type="GO" id="GO:0004497">
    <property type="term" value="F:monooxygenase activity"/>
    <property type="evidence" value="ECO:0007669"/>
    <property type="project" value="UniProtKB-KW"/>
</dbReference>
<organism evidence="3 4">
    <name type="scientific">Actinomadura graeca</name>
    <dbReference type="NCBI Taxonomy" id="2750812"/>
    <lineage>
        <taxon>Bacteria</taxon>
        <taxon>Bacillati</taxon>
        <taxon>Actinomycetota</taxon>
        <taxon>Actinomycetes</taxon>
        <taxon>Streptosporangiales</taxon>
        <taxon>Thermomonosporaceae</taxon>
        <taxon>Actinomadura</taxon>
    </lineage>
</organism>
<sequence length="192" mass="22045">MPENEESEPVTVVFTWDVKPGRENDFEEWAEGIHRTAKRHSGHEGATWLRAEGSRHRYYTVLNFADQERLDRWLDSPERKAWLDRVDGIAREHRQGTSGMETWFSLPGEAVPAPSKIKMIIVTFGAVYPLSLVFQGLLAPQTQAWPLALRALTFPVIMVPLLTLLVMPGLSRMFRRWLYPPGRSQRPARPGR</sequence>
<keyword evidence="3" id="KW-0503">Monooxygenase</keyword>
<accession>A0ABX8QXV3</accession>
<feature type="transmembrane region" description="Helical" evidence="1">
    <location>
        <begin position="144"/>
        <end position="167"/>
    </location>
</feature>